<protein>
    <submittedName>
        <fullName evidence="1">Uncharacterized protein</fullName>
    </submittedName>
</protein>
<name>A0A9D1N0X3_9CLOT</name>
<comment type="caution">
    <text evidence="1">The sequence shown here is derived from an EMBL/GenBank/DDBJ whole genome shotgun (WGS) entry which is preliminary data.</text>
</comment>
<dbReference type="EMBL" id="DVOD01000043">
    <property type="protein sequence ID" value="HIU92626.1"/>
    <property type="molecule type" value="Genomic_DNA"/>
</dbReference>
<reference evidence="1" key="2">
    <citation type="journal article" date="2021" name="PeerJ">
        <title>Extensive microbial diversity within the chicken gut microbiome revealed by metagenomics and culture.</title>
        <authorList>
            <person name="Gilroy R."/>
            <person name="Ravi A."/>
            <person name="Getino M."/>
            <person name="Pursley I."/>
            <person name="Horton D.L."/>
            <person name="Alikhan N.F."/>
            <person name="Baker D."/>
            <person name="Gharbi K."/>
            <person name="Hall N."/>
            <person name="Watson M."/>
            <person name="Adriaenssens E.M."/>
            <person name="Foster-Nyarko E."/>
            <person name="Jarju S."/>
            <person name="Secka A."/>
            <person name="Antonio M."/>
            <person name="Oren A."/>
            <person name="Chaudhuri R.R."/>
            <person name="La Ragione R."/>
            <person name="Hildebrand F."/>
            <person name="Pallen M.J."/>
        </authorList>
    </citation>
    <scope>NUCLEOTIDE SEQUENCE</scope>
    <source>
        <strain evidence="1">CHK154-7741</strain>
    </source>
</reference>
<dbReference type="Proteomes" id="UP000886748">
    <property type="component" value="Unassembled WGS sequence"/>
</dbReference>
<proteinExistence type="predicted"/>
<sequence>MAKHNDTIPIEVCILTVDHDIKGTVHVSKYTNTNRELTDLLNDKERRFLAVTNVEIYPRNSNQPPRRYNFLEIHMDYVLMVHPSSQVVFKESSKAQEDIARFRELRNKLSQTKPF</sequence>
<organism evidence="1 2">
    <name type="scientific">Candidatus Limenecus avicola</name>
    <dbReference type="NCBI Taxonomy" id="2840847"/>
    <lineage>
        <taxon>Bacteria</taxon>
        <taxon>Bacillati</taxon>
        <taxon>Bacillota</taxon>
        <taxon>Clostridia</taxon>
        <taxon>Eubacteriales</taxon>
        <taxon>Clostridiaceae</taxon>
        <taxon>Clostridiaceae incertae sedis</taxon>
        <taxon>Candidatus Limenecus</taxon>
    </lineage>
</organism>
<dbReference type="AlphaFoldDB" id="A0A9D1N0X3"/>
<evidence type="ECO:0000313" key="2">
    <source>
        <dbReference type="Proteomes" id="UP000886748"/>
    </source>
</evidence>
<dbReference type="InterPro" id="IPR049210">
    <property type="entry name" value="DUF6812"/>
</dbReference>
<evidence type="ECO:0000313" key="1">
    <source>
        <dbReference type="EMBL" id="HIU92626.1"/>
    </source>
</evidence>
<accession>A0A9D1N0X3</accession>
<reference evidence="1" key="1">
    <citation type="submission" date="2020-10" db="EMBL/GenBank/DDBJ databases">
        <authorList>
            <person name="Gilroy R."/>
        </authorList>
    </citation>
    <scope>NUCLEOTIDE SEQUENCE</scope>
    <source>
        <strain evidence="1">CHK154-7741</strain>
    </source>
</reference>
<gene>
    <name evidence="1" type="ORF">IAD26_05770</name>
</gene>
<dbReference type="Pfam" id="PF20660">
    <property type="entry name" value="DUF6812"/>
    <property type="match status" value="1"/>
</dbReference>